<protein>
    <submittedName>
        <fullName evidence="1">Serine hydrolase</fullName>
    </submittedName>
</protein>
<keyword evidence="2" id="KW-1185">Reference proteome</keyword>
<keyword evidence="1" id="KW-0378">Hydrolase</keyword>
<name>A0ACD4UHK0_9CAUD</name>
<sequence length="289" mass="32229">MTETINISKVYILVCRGIGEKPGDHTMLVRGLRKWLPDGAYEIREILWKASYGIVPELRGSSYAAGLEEGMGLIHRELASLPPLSRAFLVGYSAGATLAGNWIANGHQWVARNVGPANAFMWRLLGVGLLADPMRPEGGGCPAYTAPGFGIGGPRPVPAGDFPVWWLSDPRDPICSLERNSPLRTVADQTFAMSFDPGEFPAWIADLRDRLKERRFQPVEIPWWDPVAVVRQYLRAKDDLDGYLWRGEHVQYETRLVPGTVTTYLELLAVYIMKATRTADPYYLERAGV</sequence>
<evidence type="ECO:0000313" key="1">
    <source>
        <dbReference type="EMBL" id="WKW85513.1"/>
    </source>
</evidence>
<organism evidence="1 2">
    <name type="scientific">Rhodococcus phage Reynauld</name>
    <dbReference type="NCBI Taxonomy" id="3062845"/>
    <lineage>
        <taxon>Viruses</taxon>
        <taxon>Duplodnaviria</taxon>
        <taxon>Heunggongvirae</taxon>
        <taxon>Uroviricota</taxon>
        <taxon>Caudoviricetes</taxon>
        <taxon>Caudoviricetes incertae sedis</taxon>
        <taxon>Reynauldvirus</taxon>
        <taxon>Reynauldvirus reynauld</taxon>
    </lineage>
</organism>
<evidence type="ECO:0000313" key="2">
    <source>
        <dbReference type="Proteomes" id="UP001654496"/>
    </source>
</evidence>
<reference evidence="1" key="1">
    <citation type="submission" date="2023-06" db="EMBL/GenBank/DDBJ databases">
        <authorList>
            <person name="DeJong R.J."/>
            <person name="Yoon E."/>
            <person name="Radersma M."/>
            <person name="Veenstra M."/>
            <person name="Churu J."/>
            <person name="Moleakunnel K."/>
            <person name="Weaver G."/>
            <person name="Hill E."/>
            <person name="Janvier A."/>
            <person name="Harlow L."/>
            <person name="Kramer C."/>
            <person name="Seinen K."/>
            <person name="Chen A."/>
            <person name="Minasian M."/>
            <person name="Doorn S."/>
            <person name="Dole C."/>
            <person name="Ramsey F."/>
            <person name="Nieze J."/>
            <person name="Baker A."/>
            <person name="Swierenga S."/>
            <person name="White A."/>
            <person name="Howland A."/>
            <person name="Ko C."/>
            <person name="Russell D.A."/>
            <person name="Jacobs-Sera D."/>
            <person name="Hatfull G.F."/>
        </authorList>
    </citation>
    <scope>NUCLEOTIDE SEQUENCE</scope>
</reference>
<dbReference type="Proteomes" id="UP001654496">
    <property type="component" value="Segment"/>
</dbReference>
<accession>A0ACD4UHK0</accession>
<dbReference type="EMBL" id="OR159659">
    <property type="protein sequence ID" value="WKW85513.1"/>
    <property type="molecule type" value="Genomic_DNA"/>
</dbReference>
<gene>
    <name evidence="1" type="primary">61</name>
    <name evidence="1" type="ORF">SEA_REYNAULD_61</name>
</gene>
<proteinExistence type="predicted"/>